<feature type="compositionally biased region" description="Polar residues" evidence="1">
    <location>
        <begin position="258"/>
        <end position="268"/>
    </location>
</feature>
<keyword evidence="2" id="KW-1133">Transmembrane helix</keyword>
<feature type="compositionally biased region" description="Polar residues" evidence="1">
    <location>
        <begin position="181"/>
        <end position="191"/>
    </location>
</feature>
<proteinExistence type="predicted"/>
<protein>
    <recommendedName>
        <fullName evidence="6">Mid2 domain-containing protein</fullName>
    </recommendedName>
</protein>
<dbReference type="AlphaFoldDB" id="A0A7U2F9H4"/>
<evidence type="ECO:0000256" key="2">
    <source>
        <dbReference type="SAM" id="Phobius"/>
    </source>
</evidence>
<name>A0A7U2F9H4_PHANO</name>
<evidence type="ECO:0000256" key="3">
    <source>
        <dbReference type="SAM" id="SignalP"/>
    </source>
</evidence>
<feature type="chain" id="PRO_5034412935" description="Mid2 domain-containing protein" evidence="3">
    <location>
        <begin position="24"/>
        <end position="301"/>
    </location>
</feature>
<feature type="region of interest" description="Disordered" evidence="1">
    <location>
        <begin position="237"/>
        <end position="301"/>
    </location>
</feature>
<evidence type="ECO:0008006" key="6">
    <source>
        <dbReference type="Google" id="ProtNLM"/>
    </source>
</evidence>
<dbReference type="VEuPathDB" id="FungiDB:JI435_062450"/>
<sequence length="301" mass="32801">MWRVLHTLLLCSVLTGPEMQVSAGILQETGIFSTTPTDSKNGSFILPRASDLVFLDRSIINISVTADFDVAVIMMFQRGQKGVDMTTGNWVYIYPRAVSWAPLNISSEDPTLPQEYVFICLDARRYEDDIYYNYTHPESFWSPVFKITNDTAAVLEQSVSVSSSSPTSTPSHTAPESTSTRASDGDSSSANIAPVPKGGLSSTAKRDIALAVSLTLSGAAMFGVVLFLLRRRHQKQKAAKLSPATSVPSEQPPVAESHSYQAVPGQTQESKHTSEMPSELSAEGRVPRVEDLDELVTGRRK</sequence>
<feature type="signal peptide" evidence="3">
    <location>
        <begin position="1"/>
        <end position="23"/>
    </location>
</feature>
<accession>A0A7U2F9H4</accession>
<gene>
    <name evidence="4" type="ORF">JI435_062450</name>
</gene>
<organism evidence="4 5">
    <name type="scientific">Phaeosphaeria nodorum (strain SN15 / ATCC MYA-4574 / FGSC 10173)</name>
    <name type="common">Glume blotch fungus</name>
    <name type="synonym">Parastagonospora nodorum</name>
    <dbReference type="NCBI Taxonomy" id="321614"/>
    <lineage>
        <taxon>Eukaryota</taxon>
        <taxon>Fungi</taxon>
        <taxon>Dikarya</taxon>
        <taxon>Ascomycota</taxon>
        <taxon>Pezizomycotina</taxon>
        <taxon>Dothideomycetes</taxon>
        <taxon>Pleosporomycetidae</taxon>
        <taxon>Pleosporales</taxon>
        <taxon>Pleosporineae</taxon>
        <taxon>Phaeosphaeriaceae</taxon>
        <taxon>Parastagonospora</taxon>
    </lineage>
</organism>
<keyword evidence="5" id="KW-1185">Reference proteome</keyword>
<feature type="transmembrane region" description="Helical" evidence="2">
    <location>
        <begin position="208"/>
        <end position="229"/>
    </location>
</feature>
<evidence type="ECO:0000313" key="4">
    <source>
        <dbReference type="EMBL" id="QRC98884.1"/>
    </source>
</evidence>
<dbReference type="EMBL" id="CP069031">
    <property type="protein sequence ID" value="QRC98884.1"/>
    <property type="molecule type" value="Genomic_DNA"/>
</dbReference>
<keyword evidence="2" id="KW-0472">Membrane</keyword>
<evidence type="ECO:0000256" key="1">
    <source>
        <dbReference type="SAM" id="MobiDB-lite"/>
    </source>
</evidence>
<reference evidence="5" key="1">
    <citation type="journal article" date="2021" name="BMC Genomics">
        <title>Chromosome-level genome assembly and manually-curated proteome of model necrotroph Parastagonospora nodorum Sn15 reveals a genome-wide trove of candidate effector homologs, and redundancy of virulence-related functions within an accessory chromosome.</title>
        <authorList>
            <person name="Bertazzoni S."/>
            <person name="Jones D.A.B."/>
            <person name="Phan H.T."/>
            <person name="Tan K.-C."/>
            <person name="Hane J.K."/>
        </authorList>
    </citation>
    <scope>NUCLEOTIDE SEQUENCE [LARGE SCALE GENOMIC DNA]</scope>
    <source>
        <strain evidence="5">SN15 / ATCC MYA-4574 / FGSC 10173)</strain>
    </source>
</reference>
<keyword evidence="3" id="KW-0732">Signal</keyword>
<keyword evidence="2" id="KW-0812">Transmembrane</keyword>
<feature type="compositionally biased region" description="Low complexity" evidence="1">
    <location>
        <begin position="160"/>
        <end position="180"/>
    </location>
</feature>
<dbReference type="KEGG" id="pno:SNOG_06245"/>
<evidence type="ECO:0000313" key="5">
    <source>
        <dbReference type="Proteomes" id="UP000663193"/>
    </source>
</evidence>
<feature type="region of interest" description="Disordered" evidence="1">
    <location>
        <begin position="160"/>
        <end position="201"/>
    </location>
</feature>
<dbReference type="Proteomes" id="UP000663193">
    <property type="component" value="Chromosome 9"/>
</dbReference>
<dbReference type="RefSeq" id="XP_001796627.1">
    <property type="nucleotide sequence ID" value="XM_001796575.1"/>
</dbReference>